<feature type="compositionally biased region" description="Polar residues" evidence="3">
    <location>
        <begin position="2153"/>
        <end position="2171"/>
    </location>
</feature>
<feature type="compositionally biased region" description="Low complexity" evidence="3">
    <location>
        <begin position="1043"/>
        <end position="1053"/>
    </location>
</feature>
<feature type="compositionally biased region" description="Low complexity" evidence="3">
    <location>
        <begin position="2173"/>
        <end position="2194"/>
    </location>
</feature>
<feature type="region of interest" description="Disordered" evidence="3">
    <location>
        <begin position="790"/>
        <end position="895"/>
    </location>
</feature>
<dbReference type="InterPro" id="IPR015943">
    <property type="entry name" value="WD40/YVTN_repeat-like_dom_sf"/>
</dbReference>
<dbReference type="Gene3D" id="2.130.10.10">
    <property type="entry name" value="YVTN repeat-like/Quinoprotein amine dehydrogenase"/>
    <property type="match status" value="4"/>
</dbReference>
<accession>A0A182PG19</accession>
<dbReference type="InterPro" id="IPR001680">
    <property type="entry name" value="WD40_rpt"/>
</dbReference>
<feature type="compositionally biased region" description="Polar residues" evidence="3">
    <location>
        <begin position="797"/>
        <end position="814"/>
    </location>
</feature>
<dbReference type="VEuPathDB" id="VectorBase:AEPI005878"/>
<keyword evidence="1" id="KW-0853">WD repeat</keyword>
<dbReference type="SUPFAM" id="SSF50978">
    <property type="entry name" value="WD40 repeat-like"/>
    <property type="match status" value="1"/>
</dbReference>
<feature type="compositionally biased region" description="Basic and acidic residues" evidence="3">
    <location>
        <begin position="1347"/>
        <end position="1372"/>
    </location>
</feature>
<feature type="region of interest" description="Disordered" evidence="3">
    <location>
        <begin position="932"/>
        <end position="979"/>
    </location>
</feature>
<dbReference type="InterPro" id="IPR056162">
    <property type="entry name" value="WD40_MABP1-WDR62_2nd"/>
</dbReference>
<evidence type="ECO:0000256" key="1">
    <source>
        <dbReference type="PROSITE-ProRule" id="PRU00221"/>
    </source>
</evidence>
<dbReference type="InterPro" id="IPR011047">
    <property type="entry name" value="Quinoprotein_ADH-like_sf"/>
</dbReference>
<feature type="region of interest" description="Disordered" evidence="3">
    <location>
        <begin position="2285"/>
        <end position="2314"/>
    </location>
</feature>
<feature type="compositionally biased region" description="Polar residues" evidence="3">
    <location>
        <begin position="879"/>
        <end position="892"/>
    </location>
</feature>
<dbReference type="STRING" id="199890.A0A182PG19"/>
<dbReference type="Pfam" id="PF00400">
    <property type="entry name" value="WD40"/>
    <property type="match status" value="3"/>
</dbReference>
<feature type="domain" description="MABP1/WDR62 second WD40" evidence="4">
    <location>
        <begin position="360"/>
        <end position="700"/>
    </location>
</feature>
<dbReference type="Proteomes" id="UP000075885">
    <property type="component" value="Unassembled WGS sequence"/>
</dbReference>
<reference evidence="5" key="2">
    <citation type="submission" date="2020-05" db="UniProtKB">
        <authorList>
            <consortium name="EnsemblMetazoa"/>
        </authorList>
    </citation>
    <scope>IDENTIFICATION</scope>
    <source>
        <strain evidence="5">Epiroticus2</strain>
    </source>
</reference>
<keyword evidence="2" id="KW-0175">Coiled coil</keyword>
<feature type="compositionally biased region" description="Basic and acidic residues" evidence="3">
    <location>
        <begin position="1270"/>
        <end position="1286"/>
    </location>
</feature>
<protein>
    <submittedName>
        <fullName evidence="5">WD_REPEATS_REGION domain-containing protein</fullName>
    </submittedName>
</protein>
<feature type="repeat" description="WD" evidence="1">
    <location>
        <begin position="455"/>
        <end position="489"/>
    </location>
</feature>
<dbReference type="EnsemblMetazoa" id="AEPI005878-RA">
    <property type="protein sequence ID" value="AEPI005878-PA"/>
    <property type="gene ID" value="AEPI005878"/>
</dbReference>
<dbReference type="Pfam" id="PF24782">
    <property type="entry name" value="WD40_MABP1-WDR62_2nd"/>
    <property type="match status" value="1"/>
</dbReference>
<dbReference type="GO" id="GO:0007099">
    <property type="term" value="P:centriole replication"/>
    <property type="evidence" value="ECO:0007669"/>
    <property type="project" value="TreeGrafter"/>
</dbReference>
<name>A0A182PG19_9DIPT</name>
<dbReference type="PROSITE" id="PS50082">
    <property type="entry name" value="WD_REPEATS_2"/>
    <property type="match status" value="3"/>
</dbReference>
<feature type="repeat" description="WD" evidence="1">
    <location>
        <begin position="388"/>
        <end position="410"/>
    </location>
</feature>
<evidence type="ECO:0000313" key="5">
    <source>
        <dbReference type="EnsemblMetazoa" id="AEPI005878-PA"/>
    </source>
</evidence>
<dbReference type="PANTHER" id="PTHR45589:SF1">
    <property type="entry name" value="WD REPEAT DOMAIN 62, ISOFORM G"/>
    <property type="match status" value="1"/>
</dbReference>
<feature type="region of interest" description="Disordered" evidence="3">
    <location>
        <begin position="999"/>
        <end position="1086"/>
    </location>
</feature>
<evidence type="ECO:0000256" key="3">
    <source>
        <dbReference type="SAM" id="MobiDB-lite"/>
    </source>
</evidence>
<feature type="region of interest" description="Disordered" evidence="3">
    <location>
        <begin position="1248"/>
        <end position="1293"/>
    </location>
</feature>
<feature type="region of interest" description="Disordered" evidence="3">
    <location>
        <begin position="2219"/>
        <end position="2258"/>
    </location>
</feature>
<feature type="coiled-coil region" evidence="2">
    <location>
        <begin position="2006"/>
        <end position="2060"/>
    </location>
</feature>
<dbReference type="InterPro" id="IPR052779">
    <property type="entry name" value="WDR62"/>
</dbReference>
<evidence type="ECO:0000313" key="6">
    <source>
        <dbReference type="Proteomes" id="UP000075885"/>
    </source>
</evidence>
<dbReference type="InterPro" id="IPR036322">
    <property type="entry name" value="WD40_repeat_dom_sf"/>
</dbReference>
<feature type="compositionally biased region" description="Low complexity" evidence="3">
    <location>
        <begin position="861"/>
        <end position="874"/>
    </location>
</feature>
<feature type="compositionally biased region" description="Low complexity" evidence="3">
    <location>
        <begin position="999"/>
        <end position="1012"/>
    </location>
</feature>
<sequence length="2510" mass="274353">IKLKKILGLTVCSSAGLDVSSTTGVLAYPAGCTVVLFNSKKLSQNFLLNTTKKAITAVAYSECGRYLATGECGHNPSIKVWELDASGGSGGGAIENGAAGSIVAEFSGHKYAVSCVAFSPTGKYLVSVGSQHDNIVNVFDWKANLKIASNKVTAKVVAVSFSEDGNYFVTVGNRHVKYWYLEGSRKYKEPIPLMGRSAILGELRNNDFCAVACGKGEMAESTYAITRNGHLVEFNARRLLDKWVMCRTNAANCMVASTKYILVGCAEAIVRVFNAETLEYITTLPRTHFLGVDVAQGVHINHMMAVPQNAKYPDTIAIVYDETRSKVTCVYNDHSLYIWDLRDIRRVGKSQSFLYHSACIWGVETVPFSYQQLKHSANGGDTLPSDCFMTCSSDDTIRVWDVDSCETNEVYRKNIYSKELLKVLYIDDELNFIKDTDNPIHSTEKNSSYDGRNGVRCIKISPDSRQLATGDRSGNIRIYNLSNLKLITTIEAHDSEVLCLEYTNEKIERRLLASASRDRLIHIFDCEANYRILQTLDDHSSSITSVRFIGAGKQFQMVSCGADKSIIFRHFQNNVFLRGNNCSGKNTLYDMEVDSNCKHILTACQDRNIRVYSTQNAKHTKTFKGSHSDEGSLIKVSLDLSGIYIATSCTDKTLSVYDYYSNECMARMYGHSELVTGLKFTNDCKYLISASGDGCVFIWQVPHDMIVTMQARLSQQALRSGIQPIPRTLQPTNPFTDAILNHPQPTPVPNSAALSATEFGSPPNSAFLVDDAPVTPGYRFSDVGQLPQWAKRKPSEDLQSNSPVLGSSPSQSGANFGGLAPKPRGRWGQKGAGGQLEDPFDLRNIVETSPLSTTFVGDSRQPTTPTPQSTTGQPIHPPATNTPTSGYNSSGSKDVYSNAYLSEDSSIDSGRENRRPDLSSFLHKKITETKALNSLNSESNTEHDGDVEDISDGERTSSDHGMVYYPSAAPSTPTDFKINDVDTNELRKSIRRQKLEKQGLSLAAQFQSAASGTGTGTSDDEDEGSTPSGDNADRSLASTLGGSSESIPQQSSSTFLQAVLDGPGSLSDRERSQARKSMSAKHNNDAKITTSISKSFANNKKEELMKVINEAKAKLENVGYRSGLRASQSISDLSHSMNMSGASPNRTQRIEVDSNLGPRMYPSVHSASGPHGGGSVAHPNSSNFLHSAAPRSKLAQNCMLMNQIQQELPPYPRDVGIYEQPVQRPDKLDLVELPPVPADKLRKHPGILKNYKSCPVSPVHEEQEWSSPSNHDESSHNQQKAHERTGRHGQIRHSMYYEDAKTILSMIHSDTEKMIREITSKYGDLDDIQPTGKVKEAEETTAPVPPKTDKPSKEPDTKGSTSRDTHHEHGFLSEDEPNFSSDSLEDCSLDLDLESKGLPVPTRKKHCAKHHPAKRMPLSLPKRSVSDYFIYDQSPLGGQSEIPYRNVSLSDILDDEEAIRQAENRFLETQRHSSASFFLGQQYPTRKSQESILSDEFGSGGVSFCNSMESILSDDSECKSAPLEVLFGRIRRDHHGQGGHGAGSSGRNASNYEYKLEGLGCATSKSYGSSPNAGSGFDYYMQGNYFHATATDSSYFGMVQDSLEFGGHERRSTVRQGAPGMPTSMSYPRFLPGLASSGTAPLSCGREELMRNETFEEGEDFIPSLTTKAAQYGGGMVKSLSKDFANQRKQMNSNPLYNCNDGNNGGNGGNGDLFIRKTVNATNQHQITRSDIFGTESSVYVMKKSCSFEIEMGGRRIARNSKKFEQNLQRFEQERKQSNDRFHQQQYGGTLEMDYVPHKPPVAHRRSASMKGRGRVRSKEKFNTIIGQMSSSTGQCDEPAMIGGKLRDFVNRDFVLPSKPTDGMSASVGGMRRCDIGEEKSFEVYVAEKGVSEDDNMDSLELLSKAKSAAGVRKENSTDSLDVPQAEGVTEIGIEALEGMETTEDDDGTHTGVDVLVAEEALELPKKPALTHGATSELEKLIDRGLLTSGEYNRFMDIEKKIDIINKLVELEERKLEQERTAKENRMRPFDCDPRQKGYVKSLTENFDRLAKDAQEELENEKSWSLAKARMKRNFSLPDVLDFGADCCGRHGKCCGQQEEGDDDGDCGCCCGDGCDAYKQKDEEELSEKDENSMAAAVAAVAAAVAAIGMSNSDEGYKSPNQSTATGSGQYKPSVSNRNTSTPTRNTPKRSTSSVGKGGASLSTGMGVRSISVGMLNQASDSEAEPANTRGGLLKPTISSQNKINGIGNSAGNGNGGKYINPRSAAGIINRRKGLQNAYSSVNISTAGQDESSSEESPTSTVSTVPAKPAVPPRPRSIAFEHKRIANASQLSVKKTVTVGGTTTIPADATNGGNNNGTNNGGIMPLKDADLDNTDLTNQLCTNIINQLVQTTSTVIQLHQRLKSSDEASINGRNNSLMLKELENAVIMTQNMLTKVTNRFETGRSAENNAAHLCHTAFRNYIVALCSVHCSNHNDGINNNSMSNNTNNQIMYEKCADMLNQVQKHVNNNG</sequence>
<keyword evidence="6" id="KW-1185">Reference proteome</keyword>
<dbReference type="PANTHER" id="PTHR45589">
    <property type="entry name" value="WD REPEAT DOMAIN 62, ISOFORM G"/>
    <property type="match status" value="1"/>
</dbReference>
<feature type="region of interest" description="Disordered" evidence="3">
    <location>
        <begin position="1324"/>
        <end position="1383"/>
    </location>
</feature>
<proteinExistence type="predicted"/>
<feature type="compositionally biased region" description="Low complexity" evidence="3">
    <location>
        <begin position="2295"/>
        <end position="2308"/>
    </location>
</feature>
<reference evidence="6" key="1">
    <citation type="submission" date="2013-03" db="EMBL/GenBank/DDBJ databases">
        <title>The Genome Sequence of Anopheles epiroticus epiroticus2.</title>
        <authorList>
            <consortium name="The Broad Institute Genomics Platform"/>
            <person name="Neafsey D.E."/>
            <person name="Howell P."/>
            <person name="Walker B."/>
            <person name="Young S.K."/>
            <person name="Zeng Q."/>
            <person name="Gargeya S."/>
            <person name="Fitzgerald M."/>
            <person name="Haas B."/>
            <person name="Abouelleil A."/>
            <person name="Allen A.W."/>
            <person name="Alvarado L."/>
            <person name="Arachchi H.M."/>
            <person name="Berlin A.M."/>
            <person name="Chapman S.B."/>
            <person name="Gainer-Dewar J."/>
            <person name="Goldberg J."/>
            <person name="Griggs A."/>
            <person name="Gujja S."/>
            <person name="Hansen M."/>
            <person name="Howarth C."/>
            <person name="Imamovic A."/>
            <person name="Ireland A."/>
            <person name="Larimer J."/>
            <person name="McCowan C."/>
            <person name="Murphy C."/>
            <person name="Pearson M."/>
            <person name="Poon T.W."/>
            <person name="Priest M."/>
            <person name="Roberts A."/>
            <person name="Saif S."/>
            <person name="Shea T."/>
            <person name="Sisk P."/>
            <person name="Sykes S."/>
            <person name="Wortman J."/>
            <person name="Nusbaum C."/>
            <person name="Birren B."/>
        </authorList>
    </citation>
    <scope>NUCLEOTIDE SEQUENCE [LARGE SCALE GENOMIC DNA]</scope>
    <source>
        <strain evidence="6">Epiroticus2</strain>
    </source>
</reference>
<dbReference type="CDD" id="cd00200">
    <property type="entry name" value="WD40"/>
    <property type="match status" value="1"/>
</dbReference>
<feature type="region of interest" description="Disordered" evidence="3">
    <location>
        <begin position="2153"/>
        <end position="2204"/>
    </location>
</feature>
<feature type="compositionally biased region" description="Polar residues" evidence="3">
    <location>
        <begin position="846"/>
        <end position="856"/>
    </location>
</feature>
<dbReference type="SUPFAM" id="SSF50998">
    <property type="entry name" value="Quinoprotein alcohol dehydrogenase-like"/>
    <property type="match status" value="1"/>
</dbReference>
<feature type="repeat" description="WD" evidence="1">
    <location>
        <begin position="668"/>
        <end position="701"/>
    </location>
</feature>
<evidence type="ECO:0000259" key="4">
    <source>
        <dbReference type="Pfam" id="PF24782"/>
    </source>
</evidence>
<organism evidence="5 6">
    <name type="scientific">Anopheles epiroticus</name>
    <dbReference type="NCBI Taxonomy" id="199890"/>
    <lineage>
        <taxon>Eukaryota</taxon>
        <taxon>Metazoa</taxon>
        <taxon>Ecdysozoa</taxon>
        <taxon>Arthropoda</taxon>
        <taxon>Hexapoda</taxon>
        <taxon>Insecta</taxon>
        <taxon>Pterygota</taxon>
        <taxon>Neoptera</taxon>
        <taxon>Endopterygota</taxon>
        <taxon>Diptera</taxon>
        <taxon>Nematocera</taxon>
        <taxon>Culicoidea</taxon>
        <taxon>Culicidae</taxon>
        <taxon>Anophelinae</taxon>
        <taxon>Anopheles</taxon>
    </lineage>
</organism>
<evidence type="ECO:0000256" key="2">
    <source>
        <dbReference type="SAM" id="Coils"/>
    </source>
</evidence>
<feature type="compositionally biased region" description="Acidic residues" evidence="3">
    <location>
        <begin position="1373"/>
        <end position="1383"/>
    </location>
</feature>
<dbReference type="GO" id="GO:0072686">
    <property type="term" value="C:mitotic spindle"/>
    <property type="evidence" value="ECO:0007669"/>
    <property type="project" value="TreeGrafter"/>
</dbReference>
<dbReference type="SMART" id="SM00320">
    <property type="entry name" value="WD40"/>
    <property type="match status" value="10"/>
</dbReference>
<dbReference type="PROSITE" id="PS50294">
    <property type="entry name" value="WD_REPEATS_REGION"/>
    <property type="match status" value="1"/>
</dbReference>